<name>A0A2N3LAQ3_9PROT</name>
<dbReference type="Proteomes" id="UP000233332">
    <property type="component" value="Unassembled WGS sequence"/>
</dbReference>
<reference evidence="1 2" key="1">
    <citation type="submission" date="2017-09" db="EMBL/GenBank/DDBJ databases">
        <title>Biodiversity and function of Thalassospira species in the particle-attached aromatic-hydrocarbon-degrading consortia from the surface seawater of the China South Sea.</title>
        <authorList>
            <person name="Dong C."/>
            <person name="Lai Q."/>
            <person name="Shao Z."/>
        </authorList>
    </citation>
    <scope>NUCLEOTIDE SEQUENCE [LARGE SCALE GENOMIC DNA]</scope>
    <source>
        <strain evidence="1 2">139Z-12</strain>
    </source>
</reference>
<evidence type="ECO:0000313" key="2">
    <source>
        <dbReference type="Proteomes" id="UP000233332"/>
    </source>
</evidence>
<protein>
    <submittedName>
        <fullName evidence="1">Uncharacterized protein</fullName>
    </submittedName>
</protein>
<accession>A0A2N3LAQ3</accession>
<organism evidence="1 2">
    <name type="scientific">Thalassospira lohafexi</name>
    <dbReference type="NCBI Taxonomy" id="744227"/>
    <lineage>
        <taxon>Bacteria</taxon>
        <taxon>Pseudomonadati</taxon>
        <taxon>Pseudomonadota</taxon>
        <taxon>Alphaproteobacteria</taxon>
        <taxon>Rhodospirillales</taxon>
        <taxon>Thalassospiraceae</taxon>
        <taxon>Thalassospira</taxon>
    </lineage>
</organism>
<sequence length="63" mass="7374">MKLFTSQQEVAEMLYIVEKALNEIEAMPRDERESFAHLDHEIDEAVEKLKVLKEKLKVDAKSK</sequence>
<dbReference type="EMBL" id="NXGX01000001">
    <property type="protein sequence ID" value="PKR59807.1"/>
    <property type="molecule type" value="Genomic_DNA"/>
</dbReference>
<dbReference type="AlphaFoldDB" id="A0A2N3LAQ3"/>
<proteinExistence type="predicted"/>
<evidence type="ECO:0000313" key="1">
    <source>
        <dbReference type="EMBL" id="PKR59807.1"/>
    </source>
</evidence>
<keyword evidence="2" id="KW-1185">Reference proteome</keyword>
<comment type="caution">
    <text evidence="1">The sequence shown here is derived from an EMBL/GenBank/DDBJ whole genome shotgun (WGS) entry which is preliminary data.</text>
</comment>
<gene>
    <name evidence="1" type="ORF">COO92_00035</name>
</gene>